<dbReference type="InterPro" id="IPR006311">
    <property type="entry name" value="TAT_signal"/>
</dbReference>
<name>A0A4R6RPA1_9BURK</name>
<proteinExistence type="predicted"/>
<dbReference type="InterPro" id="IPR036938">
    <property type="entry name" value="PAP2/HPO_sf"/>
</dbReference>
<gene>
    <name evidence="2" type="ORF">EV672_101161</name>
</gene>
<evidence type="ECO:0000313" key="3">
    <source>
        <dbReference type="Proteomes" id="UP000294593"/>
    </source>
</evidence>
<dbReference type="GO" id="GO:0004601">
    <property type="term" value="F:peroxidase activity"/>
    <property type="evidence" value="ECO:0007669"/>
    <property type="project" value="InterPro"/>
</dbReference>
<feature type="region of interest" description="Disordered" evidence="1">
    <location>
        <begin position="83"/>
        <end position="110"/>
    </location>
</feature>
<organism evidence="2 3">
    <name type="scientific">Aquabacterium commune</name>
    <dbReference type="NCBI Taxonomy" id="70586"/>
    <lineage>
        <taxon>Bacteria</taxon>
        <taxon>Pseudomonadati</taxon>
        <taxon>Pseudomonadota</taxon>
        <taxon>Betaproteobacteria</taxon>
        <taxon>Burkholderiales</taxon>
        <taxon>Aquabacterium</taxon>
    </lineage>
</organism>
<dbReference type="PROSITE" id="PS51318">
    <property type="entry name" value="TAT"/>
    <property type="match status" value="1"/>
</dbReference>
<dbReference type="RefSeq" id="WP_133605691.1">
    <property type="nucleotide sequence ID" value="NZ_SNXW01000001.1"/>
</dbReference>
<evidence type="ECO:0000313" key="2">
    <source>
        <dbReference type="EMBL" id="TDP88025.1"/>
    </source>
</evidence>
<dbReference type="PANTHER" id="PTHR34599:SF1">
    <property type="entry name" value="PHOSPHATIDIC ACID PHOSPHATASE TYPE 2_HALOPEROXIDASE DOMAIN-CONTAINING PROTEIN"/>
    <property type="match status" value="1"/>
</dbReference>
<dbReference type="Gene3D" id="1.10.606.10">
    <property type="entry name" value="Vanadium-containing Chloroperoxidase, domain 2"/>
    <property type="match status" value="1"/>
</dbReference>
<dbReference type="AlphaFoldDB" id="A0A4R6RPA1"/>
<dbReference type="EMBL" id="SNXW01000001">
    <property type="protein sequence ID" value="TDP88025.1"/>
    <property type="molecule type" value="Genomic_DNA"/>
</dbReference>
<dbReference type="Proteomes" id="UP000294593">
    <property type="component" value="Unassembled WGS sequence"/>
</dbReference>
<sequence length="591" mass="63197">MSKQAEQEDKQVGERPSRRRFIGSTGSVIVGSVVGGTLGSAGTASHAADLDLRGASGRQGDLDQALRNKTFRLRTERAIVNHNVPVPRHPDNDDEERYPHKIGTDTRGLPHNARGEVDLAAWALLKQAVTTREVADFEKVQLGGTRKLVNPLGTLAVNLTGLSSVQFAVPSAPALASAERAADAVEVYWQSLLRDVPLYEYRKDTNHPLVRAAAADINRLSGYTGPRDASGVVTPDLLFRGTARYVDRADPTGRSARHAVPPGVAVGPYISQFLLLDAPFGTSFIPALLSTQAPGNDFLTQTAEWLAVQDGKAPTRRITFDPVRRYLATGRDLAEVARGAPGFASAFQLLSTATSSDPARVGGLGTPLNPTNPYLKLRTSTGAAGSFAAGYVQGLLPLAVSRAIRAAYWQKWFVHRTLRPEAYGGLVHQRLSAGVDYPLHADVLQSDAVARNLRKFGTHLISSAYPEGAPLHGSYPGGASVSAAVQATLLKAFFDENAVIANPVQPDPADPTRLIPYSGPTLTVGGELNKLATNLGVGRNWAGIHWRSDAAASLALGEDVAIALLRDEKLSFKEPFEGFRFTRFDGSTVSL</sequence>
<dbReference type="InterPro" id="IPR052559">
    <property type="entry name" value="V-haloperoxidase"/>
</dbReference>
<dbReference type="OrthoDB" id="7793240at2"/>
<dbReference type="PANTHER" id="PTHR34599">
    <property type="entry name" value="PEROXIDASE-RELATED"/>
    <property type="match status" value="1"/>
</dbReference>
<feature type="compositionally biased region" description="Basic and acidic residues" evidence="1">
    <location>
        <begin position="1"/>
        <end position="16"/>
    </location>
</feature>
<dbReference type="CDD" id="cd03398">
    <property type="entry name" value="PAP2_haloperoxidase"/>
    <property type="match status" value="1"/>
</dbReference>
<comment type="caution">
    <text evidence="2">The sequence shown here is derived from an EMBL/GenBank/DDBJ whole genome shotgun (WGS) entry which is preliminary data.</text>
</comment>
<reference evidence="2 3" key="1">
    <citation type="submission" date="2019-03" db="EMBL/GenBank/DDBJ databases">
        <title>Genomic Encyclopedia of Type Strains, Phase IV (KMG-IV): sequencing the most valuable type-strain genomes for metagenomic binning, comparative biology and taxonomic classification.</title>
        <authorList>
            <person name="Goeker M."/>
        </authorList>
    </citation>
    <scope>NUCLEOTIDE SEQUENCE [LARGE SCALE GENOMIC DNA]</scope>
    <source>
        <strain evidence="2 3">DSM 11901</strain>
    </source>
</reference>
<keyword evidence="3" id="KW-1185">Reference proteome</keyword>
<feature type="region of interest" description="Disordered" evidence="1">
    <location>
        <begin position="1"/>
        <end position="20"/>
    </location>
</feature>
<dbReference type="InterPro" id="IPR016119">
    <property type="entry name" value="Br/Cl_peroxidase_C"/>
</dbReference>
<dbReference type="SUPFAM" id="SSF48317">
    <property type="entry name" value="Acid phosphatase/Vanadium-dependent haloperoxidase"/>
    <property type="match status" value="1"/>
</dbReference>
<accession>A0A4R6RPA1</accession>
<evidence type="ECO:0000256" key="1">
    <source>
        <dbReference type="SAM" id="MobiDB-lite"/>
    </source>
</evidence>
<evidence type="ECO:0008006" key="4">
    <source>
        <dbReference type="Google" id="ProtNLM"/>
    </source>
</evidence>
<protein>
    <recommendedName>
        <fullName evidence="4">Twin-arginine translocation pathway signal protein</fullName>
    </recommendedName>
</protein>